<dbReference type="STRING" id="9986.ENSOCUP00000040641"/>
<proteinExistence type="predicted"/>
<dbReference type="GeneTree" id="ENSGT00390000005780"/>
<feature type="compositionally biased region" description="Basic and acidic residues" evidence="3">
    <location>
        <begin position="12"/>
        <end position="24"/>
    </location>
</feature>
<feature type="region of interest" description="Disordered" evidence="3">
    <location>
        <begin position="1"/>
        <end position="36"/>
    </location>
</feature>
<dbReference type="PANTHER" id="PTHR13116">
    <property type="entry name" value="ER MEMBRANE PROTEIN COMPLEX SUBUNIT 3"/>
    <property type="match status" value="1"/>
</dbReference>
<comment type="subcellular location">
    <subcellularLocation>
        <location evidence="1">Endoplasmic reticulum membrane</location>
        <topology evidence="1">Multi-pass membrane protein</topology>
    </subcellularLocation>
</comment>
<keyword evidence="2" id="KW-0256">Endoplasmic reticulum</keyword>
<evidence type="ECO:0000313" key="5">
    <source>
        <dbReference type="Proteomes" id="UP000001811"/>
    </source>
</evidence>
<accession>A0A5F9D5R9</accession>
<dbReference type="AlphaFoldDB" id="A0A5F9D5R9"/>
<dbReference type="InterPro" id="IPR008568">
    <property type="entry name" value="EMC3"/>
</dbReference>
<dbReference type="InParanoid" id="A0A5F9D5R9"/>
<organism evidence="4 5">
    <name type="scientific">Oryctolagus cuniculus</name>
    <name type="common">Rabbit</name>
    <dbReference type="NCBI Taxonomy" id="9986"/>
    <lineage>
        <taxon>Eukaryota</taxon>
        <taxon>Metazoa</taxon>
        <taxon>Chordata</taxon>
        <taxon>Craniata</taxon>
        <taxon>Vertebrata</taxon>
        <taxon>Euteleostomi</taxon>
        <taxon>Mammalia</taxon>
        <taxon>Eutheria</taxon>
        <taxon>Euarchontoglires</taxon>
        <taxon>Glires</taxon>
        <taxon>Lagomorpha</taxon>
        <taxon>Leporidae</taxon>
        <taxon>Oryctolagus</taxon>
    </lineage>
</organism>
<reference evidence="4" key="2">
    <citation type="submission" date="2025-08" db="UniProtKB">
        <authorList>
            <consortium name="Ensembl"/>
        </authorList>
    </citation>
    <scope>IDENTIFICATION</scope>
    <source>
        <strain evidence="4">Thorbecke</strain>
    </source>
</reference>
<keyword evidence="5" id="KW-1185">Reference proteome</keyword>
<protein>
    <submittedName>
        <fullName evidence="4">Uncharacterized protein</fullName>
    </submittedName>
</protein>
<dbReference type="SMR" id="A0A5F9D5R9"/>
<reference evidence="4 5" key="1">
    <citation type="journal article" date="2011" name="Nature">
        <title>A high-resolution map of human evolutionary constraint using 29 mammals.</title>
        <authorList>
            <person name="Lindblad-Toh K."/>
            <person name="Garber M."/>
            <person name="Zuk O."/>
            <person name="Lin M.F."/>
            <person name="Parker B.J."/>
            <person name="Washietl S."/>
            <person name="Kheradpour P."/>
            <person name="Ernst J."/>
            <person name="Jordan G."/>
            <person name="Mauceli E."/>
            <person name="Ward L.D."/>
            <person name="Lowe C.B."/>
            <person name="Holloway A.K."/>
            <person name="Clamp M."/>
            <person name="Gnerre S."/>
            <person name="Alfoldi J."/>
            <person name="Beal K."/>
            <person name="Chang J."/>
            <person name="Clawson H."/>
            <person name="Cuff J."/>
            <person name="Di Palma F."/>
            <person name="Fitzgerald S."/>
            <person name="Flicek P."/>
            <person name="Guttman M."/>
            <person name="Hubisz M.J."/>
            <person name="Jaffe D.B."/>
            <person name="Jungreis I."/>
            <person name="Kent W.J."/>
            <person name="Kostka D."/>
            <person name="Lara M."/>
            <person name="Martins A.L."/>
            <person name="Massingham T."/>
            <person name="Moltke I."/>
            <person name="Raney B.J."/>
            <person name="Rasmussen M.D."/>
            <person name="Robinson J."/>
            <person name="Stark A."/>
            <person name="Vilella A.J."/>
            <person name="Wen J."/>
            <person name="Xie X."/>
            <person name="Zody M.C."/>
            <person name="Baldwin J."/>
            <person name="Bloom T."/>
            <person name="Chin C.W."/>
            <person name="Heiman D."/>
            <person name="Nicol R."/>
            <person name="Nusbaum C."/>
            <person name="Young S."/>
            <person name="Wilkinson J."/>
            <person name="Worley K.C."/>
            <person name="Kovar C.L."/>
            <person name="Muzny D.M."/>
            <person name="Gibbs R.A."/>
            <person name="Cree A."/>
            <person name="Dihn H.H."/>
            <person name="Fowler G."/>
            <person name="Jhangiani S."/>
            <person name="Joshi V."/>
            <person name="Lee S."/>
            <person name="Lewis L.R."/>
            <person name="Nazareth L.V."/>
            <person name="Okwuonu G."/>
            <person name="Santibanez J."/>
            <person name="Warren W.C."/>
            <person name="Mardis E.R."/>
            <person name="Weinstock G.M."/>
            <person name="Wilson R.K."/>
            <person name="Delehaunty K."/>
            <person name="Dooling D."/>
            <person name="Fronik C."/>
            <person name="Fulton L."/>
            <person name="Fulton B."/>
            <person name="Graves T."/>
            <person name="Minx P."/>
            <person name="Sodergren E."/>
            <person name="Birney E."/>
            <person name="Margulies E.H."/>
            <person name="Herrero J."/>
            <person name="Green E.D."/>
            <person name="Haussler D."/>
            <person name="Siepel A."/>
            <person name="Goldman N."/>
            <person name="Pollard K.S."/>
            <person name="Pedersen J.S."/>
            <person name="Lander E.S."/>
            <person name="Kellis M."/>
        </authorList>
    </citation>
    <scope>NUCLEOTIDE SEQUENCE [LARGE SCALE GENOMIC DNA]</scope>
    <source>
        <strain evidence="5">Thorbecke</strain>
    </source>
</reference>
<dbReference type="Ensembl" id="ENSOCUT00000047119.1">
    <property type="protein sequence ID" value="ENSOCUP00000040641.1"/>
    <property type="gene ID" value="ENSOCUG00000036676.1"/>
</dbReference>
<evidence type="ECO:0000256" key="2">
    <source>
        <dbReference type="ARBA" id="ARBA00022824"/>
    </source>
</evidence>
<reference evidence="4" key="3">
    <citation type="submission" date="2025-09" db="UniProtKB">
        <authorList>
            <consortium name="Ensembl"/>
        </authorList>
    </citation>
    <scope>IDENTIFICATION</scope>
    <source>
        <strain evidence="4">Thorbecke</strain>
    </source>
</reference>
<name>A0A5F9D5R9_RABIT</name>
<dbReference type="GO" id="GO:0072546">
    <property type="term" value="C:EMC complex"/>
    <property type="evidence" value="ECO:0007669"/>
    <property type="project" value="TreeGrafter"/>
</dbReference>
<evidence type="ECO:0000256" key="1">
    <source>
        <dbReference type="ARBA" id="ARBA00004477"/>
    </source>
</evidence>
<dbReference type="GO" id="GO:0034975">
    <property type="term" value="P:protein folding in endoplasmic reticulum"/>
    <property type="evidence" value="ECO:0007669"/>
    <property type="project" value="TreeGrafter"/>
</dbReference>
<dbReference type="PANTHER" id="PTHR13116:SF10">
    <property type="entry name" value="ER MEMBRANE PROTEIN COMPLEX SUBUNIT 3"/>
    <property type="match status" value="1"/>
</dbReference>
<sequence length="217" mass="24366">MLARRSVPDGPQPERELCTPEKSKPATQGREPASSQVLIRSRVLRENGKYIPKQSFLTWKYYFNNPEDGFFKKTKRKVVPPSPVTDPTTLTDVVKGNVTNFLPMILIGGWINIWHTNVAAKETACRTRRGPPWILARRPLGVLCAVGFCEGEHRTPSYTPFLVLVLGLSDPRLGTHRPEAYVASRLLLLLVVRPANSHKGLIIPEFGTRSSSLTRER</sequence>
<evidence type="ECO:0000256" key="3">
    <source>
        <dbReference type="SAM" id="MobiDB-lite"/>
    </source>
</evidence>
<evidence type="ECO:0000313" key="4">
    <source>
        <dbReference type="Ensembl" id="ENSOCUP00000040641.1"/>
    </source>
</evidence>
<dbReference type="Proteomes" id="UP000001811">
    <property type="component" value="Unplaced"/>
</dbReference>